<dbReference type="Proteomes" id="UP000276215">
    <property type="component" value="Unassembled WGS sequence"/>
</dbReference>
<evidence type="ECO:0000313" key="1">
    <source>
        <dbReference type="EMBL" id="RPB00805.1"/>
    </source>
</evidence>
<evidence type="ECO:0000313" key="2">
    <source>
        <dbReference type="Proteomes" id="UP000276215"/>
    </source>
</evidence>
<name>A0A3N4K4G5_9PEZI</name>
<organism evidence="1 2">
    <name type="scientific">Choiromyces venosus 120613-1</name>
    <dbReference type="NCBI Taxonomy" id="1336337"/>
    <lineage>
        <taxon>Eukaryota</taxon>
        <taxon>Fungi</taxon>
        <taxon>Dikarya</taxon>
        <taxon>Ascomycota</taxon>
        <taxon>Pezizomycotina</taxon>
        <taxon>Pezizomycetes</taxon>
        <taxon>Pezizales</taxon>
        <taxon>Tuberaceae</taxon>
        <taxon>Choiromyces</taxon>
    </lineage>
</organism>
<dbReference type="AlphaFoldDB" id="A0A3N4K4G5"/>
<gene>
    <name evidence="1" type="ORF">L873DRAFT_1804554</name>
</gene>
<accession>A0A3N4K4G5</accession>
<sequence length="69" mass="7714">MRLPKLPYQIALAHNSNPVKIPTYAKATPPDRVTLIAYSSLHIFTSSHPLPDKDSHPHIAPHITTLLIR</sequence>
<keyword evidence="2" id="KW-1185">Reference proteome</keyword>
<reference evidence="1 2" key="1">
    <citation type="journal article" date="2018" name="Nat. Ecol. Evol.">
        <title>Pezizomycetes genomes reveal the molecular basis of ectomycorrhizal truffle lifestyle.</title>
        <authorList>
            <person name="Murat C."/>
            <person name="Payen T."/>
            <person name="Noel B."/>
            <person name="Kuo A."/>
            <person name="Morin E."/>
            <person name="Chen J."/>
            <person name="Kohler A."/>
            <person name="Krizsan K."/>
            <person name="Balestrini R."/>
            <person name="Da Silva C."/>
            <person name="Montanini B."/>
            <person name="Hainaut M."/>
            <person name="Levati E."/>
            <person name="Barry K.W."/>
            <person name="Belfiori B."/>
            <person name="Cichocki N."/>
            <person name="Clum A."/>
            <person name="Dockter R.B."/>
            <person name="Fauchery L."/>
            <person name="Guy J."/>
            <person name="Iotti M."/>
            <person name="Le Tacon F."/>
            <person name="Lindquist E.A."/>
            <person name="Lipzen A."/>
            <person name="Malagnac F."/>
            <person name="Mello A."/>
            <person name="Molinier V."/>
            <person name="Miyauchi S."/>
            <person name="Poulain J."/>
            <person name="Riccioni C."/>
            <person name="Rubini A."/>
            <person name="Sitrit Y."/>
            <person name="Splivallo R."/>
            <person name="Traeger S."/>
            <person name="Wang M."/>
            <person name="Zifcakova L."/>
            <person name="Wipf D."/>
            <person name="Zambonelli A."/>
            <person name="Paolocci F."/>
            <person name="Nowrousian M."/>
            <person name="Ottonello S."/>
            <person name="Baldrian P."/>
            <person name="Spatafora J.W."/>
            <person name="Henrissat B."/>
            <person name="Nagy L.G."/>
            <person name="Aury J.M."/>
            <person name="Wincker P."/>
            <person name="Grigoriev I.V."/>
            <person name="Bonfante P."/>
            <person name="Martin F.M."/>
        </authorList>
    </citation>
    <scope>NUCLEOTIDE SEQUENCE [LARGE SCALE GENOMIC DNA]</scope>
    <source>
        <strain evidence="1 2">120613-1</strain>
    </source>
</reference>
<protein>
    <submittedName>
        <fullName evidence="1">Uncharacterized protein</fullName>
    </submittedName>
</protein>
<proteinExistence type="predicted"/>
<dbReference type="EMBL" id="ML120377">
    <property type="protein sequence ID" value="RPB00805.1"/>
    <property type="molecule type" value="Genomic_DNA"/>
</dbReference>